<name>D7E1E0_NOSA0</name>
<dbReference type="InterPro" id="IPR047810">
    <property type="entry name" value="PatD-like"/>
</dbReference>
<dbReference type="KEGG" id="naz:Aazo_3043"/>
<dbReference type="AlphaFoldDB" id="D7E1E0"/>
<evidence type="ECO:0008006" key="3">
    <source>
        <dbReference type="Google" id="ProtNLM"/>
    </source>
</evidence>
<dbReference type="STRING" id="551115.Aazo_3043"/>
<protein>
    <recommendedName>
        <fullName evidence="3">Heterocyst frequency control protein PatD</fullName>
    </recommendedName>
</protein>
<keyword evidence="2" id="KW-1185">Reference proteome</keyword>
<dbReference type="NCBIfam" id="NF037954">
    <property type="entry name" value="het_cyst_PatD"/>
    <property type="match status" value="1"/>
</dbReference>
<dbReference type="Proteomes" id="UP000001511">
    <property type="component" value="Chromosome"/>
</dbReference>
<dbReference type="HOGENOM" id="CLU_158638_0_0_3"/>
<organism evidence="1 2">
    <name type="scientific">Nostoc azollae (strain 0708)</name>
    <name type="common">Anabaena azollae (strain 0708)</name>
    <dbReference type="NCBI Taxonomy" id="551115"/>
    <lineage>
        <taxon>Bacteria</taxon>
        <taxon>Bacillati</taxon>
        <taxon>Cyanobacteriota</taxon>
        <taxon>Cyanophyceae</taxon>
        <taxon>Nostocales</taxon>
        <taxon>Nostocaceae</taxon>
        <taxon>Trichormus</taxon>
    </lineage>
</organism>
<dbReference type="EMBL" id="CP002059">
    <property type="protein sequence ID" value="ADI64817.1"/>
    <property type="molecule type" value="Genomic_DNA"/>
</dbReference>
<proteinExistence type="predicted"/>
<evidence type="ECO:0000313" key="1">
    <source>
        <dbReference type="EMBL" id="ADI64817.1"/>
    </source>
</evidence>
<evidence type="ECO:0000313" key="2">
    <source>
        <dbReference type="Proteomes" id="UP000001511"/>
    </source>
</evidence>
<gene>
    <name evidence="1" type="ordered locus">Aazo_3043</name>
</gene>
<accession>D7E1E0</accession>
<dbReference type="eggNOG" id="ENOG5033146">
    <property type="taxonomic scope" value="Bacteria"/>
</dbReference>
<reference evidence="1 2" key="1">
    <citation type="journal article" date="2010" name="PLoS ONE">
        <title>Genome erosion in a nitrogen-fixing vertically transmitted endosymbiotic multicellular cyanobacterium.</title>
        <authorList>
            <person name="Ran L."/>
            <person name="Larsson J."/>
            <person name="Vigil-Stenman T."/>
            <person name="Nylander J.A."/>
            <person name="Ininbergs K."/>
            <person name="Zheng W.W."/>
            <person name="Lapidus A."/>
            <person name="Lowry S."/>
            <person name="Haselkorn R."/>
            <person name="Bergman B."/>
        </authorList>
    </citation>
    <scope>NUCLEOTIDE SEQUENCE [LARGE SCALE GENOMIC DNA]</scope>
    <source>
        <strain evidence="1 2">0708</strain>
    </source>
</reference>
<sequence length="129" mass="15271">MAYATLYYQELGVMSQYLEKYQEFSTLLEQFCSYVTQNQISAPFLRQHLRELQQWFVQQIVPICDLDWREQSYQTEISKQLRLLEIDVMFFQGARQSVTAEARLITISNRLTTLIQYCHAIMQSEAPEG</sequence>